<keyword evidence="6" id="KW-0943">RNA-mediated gene silencing</keyword>
<accession>A0AAD7V4E7</accession>
<feature type="compositionally biased region" description="Acidic residues" evidence="10">
    <location>
        <begin position="1191"/>
        <end position="1215"/>
    </location>
</feature>
<keyword evidence="3 9" id="KW-0808">Transferase</keyword>
<dbReference type="RefSeq" id="XP_058344022.1">
    <property type="nucleotide sequence ID" value="XM_058485195.1"/>
</dbReference>
<dbReference type="Pfam" id="PF00076">
    <property type="entry name" value="RRM_1"/>
    <property type="match status" value="1"/>
</dbReference>
<feature type="compositionally biased region" description="Basic and acidic residues" evidence="10">
    <location>
        <begin position="1272"/>
        <end position="1296"/>
    </location>
</feature>
<evidence type="ECO:0000256" key="4">
    <source>
        <dbReference type="ARBA" id="ARBA00022695"/>
    </source>
</evidence>
<sequence length="1307" mass="150612">MRNQHHKWALGREFDDNAPMAMGPNEVPAECDPRCILVSKLHRQTIAHTLHDYFTRFGQVERVEIELDEDRRSKGRAIVLFDQPPSDCSFVFSKARIDGVPVAMKFAPKGFSNAHPWREAPKEPNTARIPAKQLSMGVMVATKAFAEMWSAAMNVELIIDYDVRTCIILFSYLGERYRMRFDFGDIDGMMRLERDGSAIYLTISLQYPPHVKRQKMMKVPGTSDHLHTQRNSTARAWERVVDIPVDMNAKRRLEAEIANNTKAKRSPVPPIPPAHRIDLGGWLTLRIKLDPPEYMQPALQDMLAQGALFNLIPRDYQKERRLFLRVIPGSTLNIKDHIYRATKIKDFDVLYALESAVSRHQVESANMDDNFYDMMNQLEPWIAVSLLTLLMEHGALVRNPAEFCHNIYKQKRGKINHRQHIPQHCMATRKVFVTPTTMYLQPPVVEVTNRVVRHFEQYADRFLRVQFVDDGMRRMPASFGIDHNEALYDRVYKVLRDGIQIGTRRYEFLAFSSSQLRGHGCWFFAPTHELTPKMIRSWMGSFDHVKIIAKNAVRMGQCFSSTTPTKDLDISQVEIIDDIEANGYCFSDGIGKISPALAREVASLLKLDHPPSCFQFRLSGAKGVLVVSNYLSGKRLQLRPSQIKFEANYTMFEVIRVSRFLPAYLNRQAIILLSALGVKDNVFMTMTKNAMDAMDLMLKNPSTSTRLLTQNLDEFGTARAMMAIINSGFLERQDPYITNLLKLFRASRMKDLKEKAKIQVPKGAFLLGVLDETDSLEPNEVFCQISESTLGSSQPIRRVIAGDCIIFRNPCFHPGDIRVVTAVDCPKLRHLCDVIVFPAKGYRDLPSMLSGGDLDGDDYTLIWDPSLIPPNRNFEPLDYTPEEPMEVDRVKISHIQKFFVNYMNNDSLGQIAHAHLATADMSPMGAQDGRCIRLAQLHSRAVDFPKTGKPAILEEDLRVRVFPDFMQKKDKESYKSEKVLGRIYRSINQEDYEHYREKLVHLEGTTYDVRLWTDNMEPYILQAREIKAEYDRDIQSLMNQYGVYTESELISGFVMEWGQIPDTRSNTFELCKRMMRAVTSLREKYRREHFIKDLIGDRPLYQASDEDRMHLETKAAAWYYVTYHPEERRRAHSGSDFISFPWIHFDLLCEMARRNTHREVLPRMYQALDEKTIQSYRQGDLQWVEDIQIKEEDEEDEQEEDESDEEDEEEDESDDDSNHQGNDSGTEEAEHPVFEIKIADLKKFISQRTSSNVAKSISSSNILPSPSSSKSHTIERKADSIQQPHKPDYVHLKSDHTDEEMAKVLFS</sequence>
<proteinExistence type="inferred from homology"/>
<comment type="similarity">
    <text evidence="1 9">Belongs to the RdRP family.</text>
</comment>
<keyword evidence="13" id="KW-1185">Reference proteome</keyword>
<keyword evidence="4 9" id="KW-0548">Nucleotidyltransferase</keyword>
<dbReference type="SUPFAM" id="SSF54928">
    <property type="entry name" value="RNA-binding domain, RBD"/>
    <property type="match status" value="1"/>
</dbReference>
<dbReference type="PROSITE" id="PS50102">
    <property type="entry name" value="RRM"/>
    <property type="match status" value="1"/>
</dbReference>
<dbReference type="Pfam" id="PF26253">
    <property type="entry name" value="RdRP_head"/>
    <property type="match status" value="1"/>
</dbReference>
<dbReference type="Proteomes" id="UP001234581">
    <property type="component" value="Unassembled WGS sequence"/>
</dbReference>
<dbReference type="GeneID" id="83212561"/>
<evidence type="ECO:0000256" key="8">
    <source>
        <dbReference type="PROSITE-ProRule" id="PRU00176"/>
    </source>
</evidence>
<dbReference type="EC" id="2.7.7.48" evidence="9"/>
<evidence type="ECO:0000313" key="12">
    <source>
        <dbReference type="EMBL" id="KAJ8659109.1"/>
    </source>
</evidence>
<dbReference type="GO" id="GO:0031380">
    <property type="term" value="C:nuclear RNA-directed RNA polymerase complex"/>
    <property type="evidence" value="ECO:0007669"/>
    <property type="project" value="TreeGrafter"/>
</dbReference>
<feature type="region of interest" description="Disordered" evidence="10">
    <location>
        <begin position="1190"/>
        <end position="1231"/>
    </location>
</feature>
<organism evidence="12 13">
    <name type="scientific">Lichtheimia ornata</name>
    <dbReference type="NCBI Taxonomy" id="688661"/>
    <lineage>
        <taxon>Eukaryota</taxon>
        <taxon>Fungi</taxon>
        <taxon>Fungi incertae sedis</taxon>
        <taxon>Mucoromycota</taxon>
        <taxon>Mucoromycotina</taxon>
        <taxon>Mucoromycetes</taxon>
        <taxon>Mucorales</taxon>
        <taxon>Lichtheimiaceae</taxon>
        <taxon>Lichtheimia</taxon>
    </lineage>
</organism>
<evidence type="ECO:0000256" key="2">
    <source>
        <dbReference type="ARBA" id="ARBA00022484"/>
    </source>
</evidence>
<dbReference type="GO" id="GO:0003723">
    <property type="term" value="F:RNA binding"/>
    <property type="evidence" value="ECO:0007669"/>
    <property type="project" value="UniProtKB-UniRule"/>
</dbReference>
<dbReference type="CDD" id="cd00590">
    <property type="entry name" value="RRM_SF"/>
    <property type="match status" value="1"/>
</dbReference>
<evidence type="ECO:0000256" key="7">
    <source>
        <dbReference type="ARBA" id="ARBA00048744"/>
    </source>
</evidence>
<dbReference type="InterPro" id="IPR000504">
    <property type="entry name" value="RRM_dom"/>
</dbReference>
<protein>
    <recommendedName>
        <fullName evidence="9">RNA-dependent RNA polymerase</fullName>
        <ecNumber evidence="9">2.7.7.48</ecNumber>
    </recommendedName>
</protein>
<dbReference type="GO" id="GO:0030422">
    <property type="term" value="P:siRNA processing"/>
    <property type="evidence" value="ECO:0007669"/>
    <property type="project" value="TreeGrafter"/>
</dbReference>
<evidence type="ECO:0000256" key="9">
    <source>
        <dbReference type="RuleBase" id="RU363098"/>
    </source>
</evidence>
<evidence type="ECO:0000256" key="3">
    <source>
        <dbReference type="ARBA" id="ARBA00022679"/>
    </source>
</evidence>
<evidence type="ECO:0000259" key="11">
    <source>
        <dbReference type="PROSITE" id="PS50102"/>
    </source>
</evidence>
<dbReference type="Gene3D" id="3.30.70.330">
    <property type="match status" value="1"/>
</dbReference>
<comment type="catalytic activity">
    <reaction evidence="7 9">
        <text>RNA(n) + a ribonucleoside 5'-triphosphate = RNA(n+1) + diphosphate</text>
        <dbReference type="Rhea" id="RHEA:21248"/>
        <dbReference type="Rhea" id="RHEA-COMP:14527"/>
        <dbReference type="Rhea" id="RHEA-COMP:17342"/>
        <dbReference type="ChEBI" id="CHEBI:33019"/>
        <dbReference type="ChEBI" id="CHEBI:61557"/>
        <dbReference type="ChEBI" id="CHEBI:140395"/>
        <dbReference type="EC" id="2.7.7.48"/>
    </reaction>
</comment>
<evidence type="ECO:0000256" key="5">
    <source>
        <dbReference type="ARBA" id="ARBA00022884"/>
    </source>
</evidence>
<reference evidence="12 13" key="1">
    <citation type="submission" date="2023-03" db="EMBL/GenBank/DDBJ databases">
        <title>Genome sequence of Lichtheimia ornata CBS 291.66.</title>
        <authorList>
            <person name="Mohabir J.T."/>
            <person name="Shea T.P."/>
            <person name="Kurbessoian T."/>
            <person name="Berby B."/>
            <person name="Fontaine J."/>
            <person name="Livny J."/>
            <person name="Gnirke A."/>
            <person name="Stajich J.E."/>
            <person name="Cuomo C.A."/>
        </authorList>
    </citation>
    <scope>NUCLEOTIDE SEQUENCE [LARGE SCALE GENOMIC DNA]</scope>
    <source>
        <strain evidence="12">CBS 291.66</strain>
    </source>
</reference>
<evidence type="ECO:0000313" key="13">
    <source>
        <dbReference type="Proteomes" id="UP001234581"/>
    </source>
</evidence>
<dbReference type="InterPro" id="IPR035979">
    <property type="entry name" value="RBD_domain_sf"/>
</dbReference>
<feature type="domain" description="RRM" evidence="11">
    <location>
        <begin position="34"/>
        <end position="109"/>
    </location>
</feature>
<evidence type="ECO:0000256" key="10">
    <source>
        <dbReference type="SAM" id="MobiDB-lite"/>
    </source>
</evidence>
<gene>
    <name evidence="12" type="ORF">O0I10_005148</name>
</gene>
<dbReference type="InterPro" id="IPR057596">
    <property type="entry name" value="RDRP_core"/>
</dbReference>
<dbReference type="PANTHER" id="PTHR23079">
    <property type="entry name" value="RNA-DEPENDENT RNA POLYMERASE"/>
    <property type="match status" value="1"/>
</dbReference>
<name>A0AAD7V4E7_9FUNG</name>
<dbReference type="GO" id="GO:0003968">
    <property type="term" value="F:RNA-directed RNA polymerase activity"/>
    <property type="evidence" value="ECO:0007669"/>
    <property type="project" value="UniProtKB-KW"/>
</dbReference>
<dbReference type="Pfam" id="PF05183">
    <property type="entry name" value="RdRP"/>
    <property type="match status" value="1"/>
</dbReference>
<evidence type="ECO:0000256" key="6">
    <source>
        <dbReference type="ARBA" id="ARBA00023158"/>
    </source>
</evidence>
<feature type="region of interest" description="Disordered" evidence="10">
    <location>
        <begin position="1249"/>
        <end position="1296"/>
    </location>
</feature>
<dbReference type="InterPro" id="IPR007855">
    <property type="entry name" value="RDRP"/>
</dbReference>
<dbReference type="InterPro" id="IPR012677">
    <property type="entry name" value="Nucleotide-bd_a/b_plait_sf"/>
</dbReference>
<comment type="caution">
    <text evidence="12">The sequence shown here is derived from an EMBL/GenBank/DDBJ whole genome shotgun (WGS) entry which is preliminary data.</text>
</comment>
<evidence type="ECO:0000256" key="1">
    <source>
        <dbReference type="ARBA" id="ARBA00005762"/>
    </source>
</evidence>
<dbReference type="InterPro" id="IPR058752">
    <property type="entry name" value="RDRP_C_head"/>
</dbReference>
<dbReference type="PANTHER" id="PTHR23079:SF55">
    <property type="entry name" value="RNA-DIRECTED RNA POLYMERASE"/>
    <property type="match status" value="1"/>
</dbReference>
<dbReference type="SMART" id="SM00360">
    <property type="entry name" value="RRM"/>
    <property type="match status" value="1"/>
</dbReference>
<keyword evidence="2 9" id="KW-0696">RNA-directed RNA polymerase</keyword>
<feature type="compositionally biased region" description="Low complexity" evidence="10">
    <location>
        <begin position="1250"/>
        <end position="1271"/>
    </location>
</feature>
<dbReference type="EMBL" id="JARTCD010000020">
    <property type="protein sequence ID" value="KAJ8659109.1"/>
    <property type="molecule type" value="Genomic_DNA"/>
</dbReference>
<keyword evidence="5 8" id="KW-0694">RNA-binding</keyword>